<feature type="compositionally biased region" description="Polar residues" evidence="1">
    <location>
        <begin position="1"/>
        <end position="11"/>
    </location>
</feature>
<dbReference type="Pfam" id="PF10135">
    <property type="entry name" value="Rod-binding"/>
    <property type="match status" value="1"/>
</dbReference>
<sequence length="129" mass="13975">MQIGSMPSSVSPGFADIASSRSGLAKEQAEFARIMSMASAGKTPAPREADDEARDAAEQLVAVVLIEPIFKRMRESNQAAPPFAPTNGEKQFQSMLDAKLAHEITSAARFPLVDRLARDLRSTQRTEAQ</sequence>
<accession>A0A3B1DQS0</accession>
<name>A0A3B1DQS0_9ZZZZ</name>
<dbReference type="AlphaFoldDB" id="A0A3B1DQS0"/>
<dbReference type="EMBL" id="UOGK01000209">
    <property type="protein sequence ID" value="VAX39213.1"/>
    <property type="molecule type" value="Genomic_DNA"/>
</dbReference>
<feature type="region of interest" description="Disordered" evidence="1">
    <location>
        <begin position="1"/>
        <end position="21"/>
    </location>
</feature>
<feature type="domain" description="Flagellar protein FlgJ N-terminal" evidence="2">
    <location>
        <begin position="71"/>
        <end position="116"/>
    </location>
</feature>
<evidence type="ECO:0000313" key="3">
    <source>
        <dbReference type="EMBL" id="VAX39213.1"/>
    </source>
</evidence>
<gene>
    <name evidence="3" type="ORF">MNBD_PLANCTO03-806</name>
</gene>
<protein>
    <recommendedName>
        <fullName evidence="2">Flagellar protein FlgJ N-terminal domain-containing protein</fullName>
    </recommendedName>
</protein>
<reference evidence="3" key="1">
    <citation type="submission" date="2018-06" db="EMBL/GenBank/DDBJ databases">
        <authorList>
            <person name="Zhirakovskaya E."/>
        </authorList>
    </citation>
    <scope>NUCLEOTIDE SEQUENCE</scope>
</reference>
<feature type="region of interest" description="Disordered" evidence="1">
    <location>
        <begin position="35"/>
        <end position="54"/>
    </location>
</feature>
<evidence type="ECO:0000259" key="2">
    <source>
        <dbReference type="Pfam" id="PF10135"/>
    </source>
</evidence>
<evidence type="ECO:0000256" key="1">
    <source>
        <dbReference type="SAM" id="MobiDB-lite"/>
    </source>
</evidence>
<proteinExistence type="predicted"/>
<organism evidence="3">
    <name type="scientific">hydrothermal vent metagenome</name>
    <dbReference type="NCBI Taxonomy" id="652676"/>
    <lineage>
        <taxon>unclassified sequences</taxon>
        <taxon>metagenomes</taxon>
        <taxon>ecological metagenomes</taxon>
    </lineage>
</organism>
<dbReference type="InterPro" id="IPR019301">
    <property type="entry name" value="Flagellar_prot_FlgJ_N"/>
</dbReference>